<dbReference type="OrthoDB" id="4161196at2759"/>
<name>A0A6A6EKC2_9PEZI</name>
<organism evidence="1 2">
    <name type="scientific">Zopfia rhizophila CBS 207.26</name>
    <dbReference type="NCBI Taxonomy" id="1314779"/>
    <lineage>
        <taxon>Eukaryota</taxon>
        <taxon>Fungi</taxon>
        <taxon>Dikarya</taxon>
        <taxon>Ascomycota</taxon>
        <taxon>Pezizomycotina</taxon>
        <taxon>Dothideomycetes</taxon>
        <taxon>Dothideomycetes incertae sedis</taxon>
        <taxon>Zopfiaceae</taxon>
        <taxon>Zopfia</taxon>
    </lineage>
</organism>
<evidence type="ECO:0008006" key="3">
    <source>
        <dbReference type="Google" id="ProtNLM"/>
    </source>
</evidence>
<proteinExistence type="predicted"/>
<dbReference type="PANTHER" id="PTHR33112:SF10">
    <property type="entry name" value="TOL"/>
    <property type="match status" value="1"/>
</dbReference>
<dbReference type="EMBL" id="ML994619">
    <property type="protein sequence ID" value="KAF2190356.1"/>
    <property type="molecule type" value="Genomic_DNA"/>
</dbReference>
<dbReference type="PANTHER" id="PTHR33112">
    <property type="entry name" value="DOMAIN PROTEIN, PUTATIVE-RELATED"/>
    <property type="match status" value="1"/>
</dbReference>
<keyword evidence="2" id="KW-1185">Reference proteome</keyword>
<sequence>MRETDTTHTYCINLPQNIGPTLVKTSRLASRSCPKRKILHVSHQFAHGFIGLPTKLLYVRTPDAPDYDPDVLCLDTALENEGKYIALSHYWGKLPVEDKKQFCTTHDNIGQRQRGFSISVLPKTFWDAIKATRELRERECGRMGEVFLVIYCIIAATSAVDSNAGFLDRNVSSEYVYVQDTLGRRFYVCTDIDNFDNDAEKARLNTRGWVMQERELSGRIIYFSANQTYFGCKSPTISDSLKYSQPRHFAPQPLSNVLYAPNFPDRPLASGAHHSMEFIHFLSEDYSDHGFSMQTRRCVAISGLGARIARALWCQSRYGIFQRYLHRYFLWKASHRKMGQMFDWNSSLRFDEECKLALIAEVEKVRDCTIQLDREHYAVLDSGGIKRGWIQYDIERGRDLLQRTIPAGGDGKHRKVGIGLIESDNVVRQRRNVRLV</sequence>
<dbReference type="Proteomes" id="UP000800200">
    <property type="component" value="Unassembled WGS sequence"/>
</dbReference>
<evidence type="ECO:0000313" key="1">
    <source>
        <dbReference type="EMBL" id="KAF2190356.1"/>
    </source>
</evidence>
<gene>
    <name evidence="1" type="ORF">K469DRAFT_723149</name>
</gene>
<evidence type="ECO:0000313" key="2">
    <source>
        <dbReference type="Proteomes" id="UP000800200"/>
    </source>
</evidence>
<reference evidence="1" key="1">
    <citation type="journal article" date="2020" name="Stud. Mycol.">
        <title>101 Dothideomycetes genomes: a test case for predicting lifestyles and emergence of pathogens.</title>
        <authorList>
            <person name="Haridas S."/>
            <person name="Albert R."/>
            <person name="Binder M."/>
            <person name="Bloem J."/>
            <person name="Labutti K."/>
            <person name="Salamov A."/>
            <person name="Andreopoulos B."/>
            <person name="Baker S."/>
            <person name="Barry K."/>
            <person name="Bills G."/>
            <person name="Bluhm B."/>
            <person name="Cannon C."/>
            <person name="Castanera R."/>
            <person name="Culley D."/>
            <person name="Daum C."/>
            <person name="Ezra D."/>
            <person name="Gonzalez J."/>
            <person name="Henrissat B."/>
            <person name="Kuo A."/>
            <person name="Liang C."/>
            <person name="Lipzen A."/>
            <person name="Lutzoni F."/>
            <person name="Magnuson J."/>
            <person name="Mondo S."/>
            <person name="Nolan M."/>
            <person name="Ohm R."/>
            <person name="Pangilinan J."/>
            <person name="Park H.-J."/>
            <person name="Ramirez L."/>
            <person name="Alfaro M."/>
            <person name="Sun H."/>
            <person name="Tritt A."/>
            <person name="Yoshinaga Y."/>
            <person name="Zwiers L.-H."/>
            <person name="Turgeon B."/>
            <person name="Goodwin S."/>
            <person name="Spatafora J."/>
            <person name="Crous P."/>
            <person name="Grigoriev I."/>
        </authorList>
    </citation>
    <scope>NUCLEOTIDE SEQUENCE</scope>
    <source>
        <strain evidence="1">CBS 207.26</strain>
    </source>
</reference>
<dbReference type="AlphaFoldDB" id="A0A6A6EKC2"/>
<accession>A0A6A6EKC2</accession>
<protein>
    <recommendedName>
        <fullName evidence="3">Heterokaryon incompatibility domain-containing protein</fullName>
    </recommendedName>
</protein>